<feature type="region of interest" description="Disordered" evidence="1">
    <location>
        <begin position="48"/>
        <end position="73"/>
    </location>
</feature>
<name>J3CLP1_9FLAO</name>
<gene>
    <name evidence="2" type="ORF">PMI13_01237</name>
</gene>
<reference evidence="2 3" key="1">
    <citation type="journal article" date="2012" name="J. Bacteriol.">
        <title>Twenty-one genome sequences from Pseudomonas species and 19 genome sequences from diverse bacteria isolated from the rhizosphere and endosphere of Populus deltoides.</title>
        <authorList>
            <person name="Brown S.D."/>
            <person name="Utturkar S.M."/>
            <person name="Klingeman D.M."/>
            <person name="Johnson C.M."/>
            <person name="Martin S.L."/>
            <person name="Land M.L."/>
            <person name="Lu T.Y."/>
            <person name="Schadt C.W."/>
            <person name="Doktycz M.J."/>
            <person name="Pelletier D.A."/>
        </authorList>
    </citation>
    <scope>NUCLEOTIDE SEQUENCE [LARGE SCALE GENOMIC DNA]</scope>
    <source>
        <strain evidence="2 3">CF314</strain>
    </source>
</reference>
<dbReference type="RefSeq" id="WP_007841689.1">
    <property type="nucleotide sequence ID" value="NZ_AKJY01000015.1"/>
</dbReference>
<evidence type="ECO:0000313" key="2">
    <source>
        <dbReference type="EMBL" id="EJL74031.1"/>
    </source>
</evidence>
<sequence>MKKFLLLTLGLGIFAVSCGTKEPQMSSSKTDSTATAVDTVKTVPPVATDTMNTKMTNPDAAKIQDTVAAPVTK</sequence>
<evidence type="ECO:0000313" key="3">
    <source>
        <dbReference type="Proteomes" id="UP000007509"/>
    </source>
</evidence>
<dbReference type="Proteomes" id="UP000007509">
    <property type="component" value="Unassembled WGS sequence"/>
</dbReference>
<keyword evidence="3" id="KW-1185">Reference proteome</keyword>
<comment type="caution">
    <text evidence="2">The sequence shown here is derived from an EMBL/GenBank/DDBJ whole genome shotgun (WGS) entry which is preliminary data.</text>
</comment>
<evidence type="ECO:0008006" key="4">
    <source>
        <dbReference type="Google" id="ProtNLM"/>
    </source>
</evidence>
<dbReference type="OrthoDB" id="1274277at2"/>
<dbReference type="PROSITE" id="PS51257">
    <property type="entry name" value="PROKAR_LIPOPROTEIN"/>
    <property type="match status" value="1"/>
</dbReference>
<accession>J3CLP1</accession>
<proteinExistence type="predicted"/>
<evidence type="ECO:0000256" key="1">
    <source>
        <dbReference type="SAM" id="MobiDB-lite"/>
    </source>
</evidence>
<organism evidence="2 3">
    <name type="scientific">Chryseobacterium populi</name>
    <dbReference type="NCBI Taxonomy" id="1144316"/>
    <lineage>
        <taxon>Bacteria</taxon>
        <taxon>Pseudomonadati</taxon>
        <taxon>Bacteroidota</taxon>
        <taxon>Flavobacteriia</taxon>
        <taxon>Flavobacteriales</taxon>
        <taxon>Weeksellaceae</taxon>
        <taxon>Chryseobacterium group</taxon>
        <taxon>Chryseobacterium</taxon>
    </lineage>
</organism>
<dbReference type="AlphaFoldDB" id="J3CLP1"/>
<dbReference type="EMBL" id="AKJY01000015">
    <property type="protein sequence ID" value="EJL74031.1"/>
    <property type="molecule type" value="Genomic_DNA"/>
</dbReference>
<protein>
    <recommendedName>
        <fullName evidence="4">Cytochrome C551</fullName>
    </recommendedName>
</protein>